<feature type="non-terminal residue" evidence="1">
    <location>
        <position position="33"/>
    </location>
</feature>
<evidence type="ECO:0000313" key="1">
    <source>
        <dbReference type="EMBL" id="SVD93330.1"/>
    </source>
</evidence>
<dbReference type="AlphaFoldDB" id="A0A382ZDH6"/>
<sequence length="33" mass="3546">MAIVLNDTVTVLRGVGPSLADKLARLHITSIRD</sequence>
<reference evidence="1" key="1">
    <citation type="submission" date="2018-05" db="EMBL/GenBank/DDBJ databases">
        <authorList>
            <person name="Lanie J.A."/>
            <person name="Ng W.-L."/>
            <person name="Kazmierczak K.M."/>
            <person name="Andrzejewski T.M."/>
            <person name="Davidsen T.M."/>
            <person name="Wayne K.J."/>
            <person name="Tettelin H."/>
            <person name="Glass J.I."/>
            <person name="Rusch D."/>
            <person name="Podicherti R."/>
            <person name="Tsui H.-C.T."/>
            <person name="Winkler M.E."/>
        </authorList>
    </citation>
    <scope>NUCLEOTIDE SEQUENCE</scope>
</reference>
<gene>
    <name evidence="1" type="ORF">METZ01_LOCUS446184</name>
</gene>
<organism evidence="1">
    <name type="scientific">marine metagenome</name>
    <dbReference type="NCBI Taxonomy" id="408172"/>
    <lineage>
        <taxon>unclassified sequences</taxon>
        <taxon>metagenomes</taxon>
        <taxon>ecological metagenomes</taxon>
    </lineage>
</organism>
<proteinExistence type="predicted"/>
<name>A0A382ZDH6_9ZZZZ</name>
<protein>
    <submittedName>
        <fullName evidence="1">Uncharacterized protein</fullName>
    </submittedName>
</protein>
<dbReference type="EMBL" id="UINC01182875">
    <property type="protein sequence ID" value="SVD93330.1"/>
    <property type="molecule type" value="Genomic_DNA"/>
</dbReference>
<accession>A0A382ZDH6</accession>